<sequence length="227" mass="24850">MAHCKRHGVDQVINLGDCLSGPLLPLETAQFLMAQDWVHLAGNHDHQILAYGTPACTDVDEVAYEQLGASELAWLKTLPAVKLVWRSGILLCHGTPSSDLEYLLETVEPTGARMASCQEVEARLGATQAKLILCGHTHKPRAIRVSSGQLVVNPGSVGLPAFDDATPYPHVIQTGSPDAHYALLERVRNEWSVALVSVPYDYRSMAKLAQSRHFYDWAHALETGYVS</sequence>
<protein>
    <submittedName>
        <fullName evidence="3">Predicted phosphodiesterase</fullName>
    </submittedName>
</protein>
<keyword evidence="4" id="KW-1185">Reference proteome</keyword>
<dbReference type="InterPro" id="IPR011152">
    <property type="entry name" value="Pesterase_MJ0912"/>
</dbReference>
<organism evidence="3 4">
    <name type="scientific">Nitrosomonas halophila</name>
    <dbReference type="NCBI Taxonomy" id="44576"/>
    <lineage>
        <taxon>Bacteria</taxon>
        <taxon>Pseudomonadati</taxon>
        <taxon>Pseudomonadota</taxon>
        <taxon>Betaproteobacteria</taxon>
        <taxon>Nitrosomonadales</taxon>
        <taxon>Nitrosomonadaceae</taxon>
        <taxon>Nitrosomonas</taxon>
    </lineage>
</organism>
<dbReference type="STRING" id="44576.SAMN05421881_100647"/>
<dbReference type="EMBL" id="FNOY01000006">
    <property type="protein sequence ID" value="SDX70742.1"/>
    <property type="molecule type" value="Genomic_DNA"/>
</dbReference>
<name>A0A1H3DW58_9PROT</name>
<dbReference type="Pfam" id="PF12850">
    <property type="entry name" value="Metallophos_2"/>
    <property type="match status" value="1"/>
</dbReference>
<reference evidence="3 4" key="1">
    <citation type="submission" date="2016-10" db="EMBL/GenBank/DDBJ databases">
        <authorList>
            <person name="de Groot N.N."/>
        </authorList>
    </citation>
    <scope>NUCLEOTIDE SEQUENCE [LARGE SCALE GENOMIC DNA]</scope>
    <source>
        <strain evidence="3 4">Nm1</strain>
    </source>
</reference>
<gene>
    <name evidence="3" type="ORF">SAMN05421881_100647</name>
</gene>
<accession>A0A1H3DW58</accession>
<comment type="similarity">
    <text evidence="1">Belongs to the metallophosphoesterase superfamily. YfcE family.</text>
</comment>
<dbReference type="InterPro" id="IPR029052">
    <property type="entry name" value="Metallo-depent_PP-like"/>
</dbReference>
<proteinExistence type="inferred from homology"/>
<feature type="domain" description="Calcineurin-like phosphoesterase" evidence="2">
    <location>
        <begin position="3"/>
        <end position="165"/>
    </location>
</feature>
<dbReference type="AlphaFoldDB" id="A0A1H3DW58"/>
<dbReference type="SUPFAM" id="SSF56300">
    <property type="entry name" value="Metallo-dependent phosphatases"/>
    <property type="match status" value="1"/>
</dbReference>
<evidence type="ECO:0000313" key="3">
    <source>
        <dbReference type="EMBL" id="SDX70742.1"/>
    </source>
</evidence>
<evidence type="ECO:0000313" key="4">
    <source>
        <dbReference type="Proteomes" id="UP000198640"/>
    </source>
</evidence>
<dbReference type="Proteomes" id="UP000198640">
    <property type="component" value="Unassembled WGS sequence"/>
</dbReference>
<dbReference type="InterPro" id="IPR024654">
    <property type="entry name" value="Calcineurin-like_PHP_lpxH"/>
</dbReference>
<dbReference type="Gene3D" id="3.60.21.10">
    <property type="match status" value="1"/>
</dbReference>
<evidence type="ECO:0000259" key="2">
    <source>
        <dbReference type="Pfam" id="PF12850"/>
    </source>
</evidence>
<evidence type="ECO:0000256" key="1">
    <source>
        <dbReference type="ARBA" id="ARBA00008950"/>
    </source>
</evidence>
<dbReference type="PIRSF" id="PIRSF000883">
    <property type="entry name" value="Pesterase_MJ0912"/>
    <property type="match status" value="1"/>
</dbReference>